<keyword evidence="2" id="KW-1185">Reference proteome</keyword>
<proteinExistence type="predicted"/>
<evidence type="ECO:0000313" key="1">
    <source>
        <dbReference type="EMBL" id="CAJ0608179.1"/>
    </source>
</evidence>
<comment type="caution">
    <text evidence="1">The sequence shown here is derived from an EMBL/GenBank/DDBJ whole genome shotgun (WGS) entry which is preliminary data.</text>
</comment>
<evidence type="ECO:0000313" key="2">
    <source>
        <dbReference type="Proteomes" id="UP001176961"/>
    </source>
</evidence>
<reference evidence="1" key="1">
    <citation type="submission" date="2023-07" db="EMBL/GenBank/DDBJ databases">
        <authorList>
            <consortium name="CYATHOMIX"/>
        </authorList>
    </citation>
    <scope>NUCLEOTIDE SEQUENCE</scope>
    <source>
        <strain evidence="1">N/A</strain>
    </source>
</reference>
<sequence>MFSSVHVVPLMAITARTQALKCYSGPEQIGLDSGLPQVPEQSFRVVIFAHFGSFKTTDGKIVLVVQKIMLPIVKLLMLMLLSQVMVEARDIGCIADFICSVHCRVKQKCKGGYCSEKLSCICEDCPKTAESR</sequence>
<accession>A0AA36MCN2</accession>
<dbReference type="Proteomes" id="UP001176961">
    <property type="component" value="Unassembled WGS sequence"/>
</dbReference>
<dbReference type="EMBL" id="CATQJL010000316">
    <property type="protein sequence ID" value="CAJ0608179.1"/>
    <property type="molecule type" value="Genomic_DNA"/>
</dbReference>
<gene>
    <name evidence="1" type="ORF">CYNAS_LOCUS20162</name>
</gene>
<dbReference type="AlphaFoldDB" id="A0AA36MCN2"/>
<organism evidence="1 2">
    <name type="scientific">Cylicocyclus nassatus</name>
    <name type="common">Nematode worm</name>
    <dbReference type="NCBI Taxonomy" id="53992"/>
    <lineage>
        <taxon>Eukaryota</taxon>
        <taxon>Metazoa</taxon>
        <taxon>Ecdysozoa</taxon>
        <taxon>Nematoda</taxon>
        <taxon>Chromadorea</taxon>
        <taxon>Rhabditida</taxon>
        <taxon>Rhabditina</taxon>
        <taxon>Rhabditomorpha</taxon>
        <taxon>Strongyloidea</taxon>
        <taxon>Strongylidae</taxon>
        <taxon>Cylicocyclus</taxon>
    </lineage>
</organism>
<name>A0AA36MCN2_CYLNA</name>
<protein>
    <submittedName>
        <fullName evidence="1">Uncharacterized protein</fullName>
    </submittedName>
</protein>